<dbReference type="InterPro" id="IPR016035">
    <property type="entry name" value="Acyl_Trfase/lysoPLipase"/>
</dbReference>
<name>A0A5B1BA36_MYCSI</name>
<dbReference type="Pfam" id="PF14765">
    <property type="entry name" value="PS-DH"/>
    <property type="match status" value="1"/>
</dbReference>
<evidence type="ECO:0000256" key="2">
    <source>
        <dbReference type="ARBA" id="ARBA00023315"/>
    </source>
</evidence>
<keyword evidence="2" id="KW-0012">Acyltransferase</keyword>
<dbReference type="GO" id="GO:0004312">
    <property type="term" value="F:fatty acid synthase activity"/>
    <property type="evidence" value="ECO:0007669"/>
    <property type="project" value="TreeGrafter"/>
</dbReference>
<dbReference type="PANTHER" id="PTHR43775">
    <property type="entry name" value="FATTY ACID SYNTHASE"/>
    <property type="match status" value="1"/>
</dbReference>
<dbReference type="Gene3D" id="3.40.47.10">
    <property type="match status" value="1"/>
</dbReference>
<evidence type="ECO:0000259" key="4">
    <source>
        <dbReference type="PROSITE" id="PS52004"/>
    </source>
</evidence>
<dbReference type="InterPro" id="IPR042104">
    <property type="entry name" value="PKS_dehydratase_sf"/>
</dbReference>
<evidence type="ECO:0000256" key="1">
    <source>
        <dbReference type="ARBA" id="ARBA00022679"/>
    </source>
</evidence>
<feature type="domain" description="Ketosynthase family 3 (KS3)" evidence="4">
    <location>
        <begin position="1"/>
        <end position="256"/>
    </location>
</feature>
<accession>A0A5B1BA36</accession>
<protein>
    <submittedName>
        <fullName evidence="6">Type I polyketide synthase</fullName>
    </submittedName>
</protein>
<dbReference type="SUPFAM" id="SSF52151">
    <property type="entry name" value="FabD/lysophospholipase-like"/>
    <property type="match status" value="1"/>
</dbReference>
<evidence type="ECO:0000313" key="7">
    <source>
        <dbReference type="Proteomes" id="UP000324701"/>
    </source>
</evidence>
<dbReference type="Pfam" id="PF16197">
    <property type="entry name" value="KAsynt_C_assoc"/>
    <property type="match status" value="1"/>
</dbReference>
<dbReference type="Pfam" id="PF21089">
    <property type="entry name" value="PKS_DH_N"/>
    <property type="match status" value="1"/>
</dbReference>
<dbReference type="PANTHER" id="PTHR43775:SF51">
    <property type="entry name" value="INACTIVE PHENOLPHTHIOCEROL SYNTHESIS POLYKETIDE SYNTHASE TYPE I PKS1-RELATED"/>
    <property type="match status" value="1"/>
</dbReference>
<dbReference type="InterPro" id="IPR016039">
    <property type="entry name" value="Thiolase-like"/>
</dbReference>
<dbReference type="SMART" id="SM00827">
    <property type="entry name" value="PKS_AT"/>
    <property type="match status" value="1"/>
</dbReference>
<dbReference type="InterPro" id="IPR032821">
    <property type="entry name" value="PKS_assoc"/>
</dbReference>
<dbReference type="InterPro" id="IPR049900">
    <property type="entry name" value="PKS_mFAS_DH"/>
</dbReference>
<evidence type="ECO:0000259" key="5">
    <source>
        <dbReference type="PROSITE" id="PS52019"/>
    </source>
</evidence>
<feature type="non-terminal residue" evidence="6">
    <location>
        <position position="993"/>
    </location>
</feature>
<dbReference type="InterPro" id="IPR014031">
    <property type="entry name" value="Ketoacyl_synth_C"/>
</dbReference>
<dbReference type="InterPro" id="IPR001227">
    <property type="entry name" value="Ac_transferase_dom_sf"/>
</dbReference>
<dbReference type="InterPro" id="IPR014030">
    <property type="entry name" value="Ketoacyl_synth_N"/>
</dbReference>
<sequence length="993" mass="104203">TACSSSLVATHLACQSLRNGESSLALAGGVTIMTTPASFIQFARQRGLAGDGRCKPFAAAADGTGWGEGAGVVVLERLSDARRNNHRVLAVIAGSAINQDGASNGLTAPNGLAQQRVITQAAANAGVRLDHVDVVEAHGTGTTLGDPIEAGALIATYGAHRDADHPLWLGSIKSNLGHTQAAAGVAGLIKMITALNHDVLPPTLHVDRPSPHVDWSAGTVRLLTEPTSWPDTDHPRTAAVSAFGISGTNAHVIVAQAPAEPAPAESSEMPVSESALRVWPVSGRSLVALAAHADRLHRHLVEHPDVDVTDLAYSLATTRTQHPYRAAVIAPAAAADVRAELLAGLHALRTGEPHPCLFQHHLAQPAGKIVFVLPGQGAQYPTMGHQLYRDHRVFADVLDRVCAAFDPHLDMSLREVIFAAPDTASAGLLQQTAYAQPALFAFGAAMHAVLADAGIHPDCLLGHSLGELTAAYLAGVFCLADATVLVSARGRLMQACTPGAMLAIHATEHAVTALLGDYPDTAIAAINSPTSVVVAGSFDQIDSLRAQCSKRLVKTTALAVSHAFHSPAMDPALPEFEAIAAGLTYHPPMLPVVSNLTGQLATAEQLTSALYWTHHLRRSVRFGDSVAGLLAQGEHTFVELSPQPVLAPAITDALSNAAGRDQSAVITTSHRDRPNLDTLSSALGQLHTRGHSPAWRALYPHARTTALPTCPFQHRRYWLAPSTAADVSAAGLDRPGHPLLGALTQLAGQDQIVISGRLSTSAQAWLTGHRVHDSVVFPATGFIELVLHAGQHVDCPVIDELILHTPLVLTPKLTTDLQVAVQPLDGHGRRPFSVHTRTSEDNQHRGVWVLHATGTLSADRPCTPAPVPLPITEAVKTGAFYEQLAVRGRHYDGPFQGVVGIGHQPGSGDTVYAEVALPADTDVTGYGIHPALLDAALHPLTTLEDAGGGSTGPRLPFALTGIMLYATAATRLNVVLTRTSQDTYSLHASDPTG</sequence>
<dbReference type="SUPFAM" id="SSF55048">
    <property type="entry name" value="Probable ACP-binding domain of malonyl-CoA ACP transacylase"/>
    <property type="match status" value="1"/>
</dbReference>
<evidence type="ECO:0000256" key="3">
    <source>
        <dbReference type="PROSITE-ProRule" id="PRU01363"/>
    </source>
</evidence>
<dbReference type="SUPFAM" id="SSF53901">
    <property type="entry name" value="Thiolase-like"/>
    <property type="match status" value="2"/>
</dbReference>
<dbReference type="SMART" id="SM00826">
    <property type="entry name" value="PKS_DH"/>
    <property type="match status" value="1"/>
</dbReference>
<dbReference type="Pfam" id="PF00698">
    <property type="entry name" value="Acyl_transf_1"/>
    <property type="match status" value="1"/>
</dbReference>
<dbReference type="PROSITE" id="PS52019">
    <property type="entry name" value="PKS_MFAS_DH"/>
    <property type="match status" value="1"/>
</dbReference>
<dbReference type="RefSeq" id="WP_149656466.1">
    <property type="nucleotide sequence ID" value="NZ_VTZN01000309.1"/>
</dbReference>
<dbReference type="AlphaFoldDB" id="A0A5B1BA36"/>
<feature type="active site" description="Proton acceptor; for dehydratase activity" evidence="3">
    <location>
        <position position="769"/>
    </location>
</feature>
<dbReference type="InterPro" id="IPR049552">
    <property type="entry name" value="PKS_DH_N"/>
</dbReference>
<feature type="region of interest" description="C-terminal hotdog fold" evidence="3">
    <location>
        <begin position="872"/>
        <end position="993"/>
    </location>
</feature>
<keyword evidence="1" id="KW-0808">Transferase</keyword>
<dbReference type="InterPro" id="IPR016036">
    <property type="entry name" value="Malonyl_transacylase_ACP-bd"/>
</dbReference>
<evidence type="ECO:0000313" key="6">
    <source>
        <dbReference type="EMBL" id="KAA1244114.1"/>
    </source>
</evidence>
<dbReference type="OrthoDB" id="9778690at2"/>
<dbReference type="InterPro" id="IPR020841">
    <property type="entry name" value="PKS_Beta-ketoAc_synthase_dom"/>
</dbReference>
<feature type="region of interest" description="N-terminal hotdog fold" evidence="3">
    <location>
        <begin position="737"/>
        <end position="862"/>
    </location>
</feature>
<dbReference type="Pfam" id="PF02801">
    <property type="entry name" value="Ketoacyl-synt_C"/>
    <property type="match status" value="1"/>
</dbReference>
<dbReference type="SMART" id="SM00825">
    <property type="entry name" value="PKS_KS"/>
    <property type="match status" value="1"/>
</dbReference>
<reference evidence="6 7" key="1">
    <citation type="submission" date="2019-09" db="EMBL/GenBank/DDBJ databases">
        <title>Report of infection by Mycobacterium simiae a patient suffering from pulmonary tuberculosis.</title>
        <authorList>
            <person name="Mohanty P.S."/>
            <person name="Bansal A.K."/>
            <person name="Singh H."/>
            <person name="Sharma S."/>
            <person name="Patil S.A."/>
            <person name="Upadhaya P."/>
            <person name="Singh P.K."/>
            <person name="Kumar D."/>
            <person name="Kumar S."/>
            <person name="Singh R.K."/>
            <person name="Chaudhary B."/>
        </authorList>
    </citation>
    <scope>NUCLEOTIDE SEQUENCE [LARGE SCALE GENOMIC DNA]</scope>
    <source>
        <strain evidence="6 7">JAL-560-SIM</strain>
    </source>
</reference>
<dbReference type="InterPro" id="IPR049551">
    <property type="entry name" value="PKS_DH_C"/>
</dbReference>
<proteinExistence type="predicted"/>
<dbReference type="Pfam" id="PF00109">
    <property type="entry name" value="ketoacyl-synt"/>
    <property type="match status" value="1"/>
</dbReference>
<dbReference type="Gene3D" id="3.30.70.3290">
    <property type="match status" value="1"/>
</dbReference>
<dbReference type="EMBL" id="VTZN01000309">
    <property type="protein sequence ID" value="KAA1244114.1"/>
    <property type="molecule type" value="Genomic_DNA"/>
</dbReference>
<keyword evidence="7" id="KW-1185">Reference proteome</keyword>
<dbReference type="Gene3D" id="3.10.129.110">
    <property type="entry name" value="Polyketide synthase dehydratase"/>
    <property type="match status" value="1"/>
</dbReference>
<dbReference type="CDD" id="cd00833">
    <property type="entry name" value="PKS"/>
    <property type="match status" value="1"/>
</dbReference>
<gene>
    <name evidence="6" type="ORF">F0Q45_25145</name>
</gene>
<dbReference type="InterPro" id="IPR050091">
    <property type="entry name" value="PKS_NRPS_Biosynth_Enz"/>
</dbReference>
<dbReference type="InterPro" id="IPR014043">
    <property type="entry name" value="Acyl_transferase_dom"/>
</dbReference>
<dbReference type="PROSITE" id="PS52004">
    <property type="entry name" value="KS3_2"/>
    <property type="match status" value="1"/>
</dbReference>
<feature type="domain" description="PKS/mFAS DH" evidence="5">
    <location>
        <begin position="737"/>
        <end position="993"/>
    </location>
</feature>
<dbReference type="Proteomes" id="UP000324701">
    <property type="component" value="Unassembled WGS sequence"/>
</dbReference>
<dbReference type="InterPro" id="IPR020807">
    <property type="entry name" value="PKS_DH"/>
</dbReference>
<organism evidence="6 7">
    <name type="scientific">Mycobacterium simiae</name>
    <name type="common">Mycobacterium habana</name>
    <dbReference type="NCBI Taxonomy" id="1784"/>
    <lineage>
        <taxon>Bacteria</taxon>
        <taxon>Bacillati</taxon>
        <taxon>Actinomycetota</taxon>
        <taxon>Actinomycetes</taxon>
        <taxon>Mycobacteriales</taxon>
        <taxon>Mycobacteriaceae</taxon>
        <taxon>Mycobacterium</taxon>
        <taxon>Mycobacterium simiae complex</taxon>
    </lineage>
</organism>
<comment type="caution">
    <text evidence="6">The sequence shown here is derived from an EMBL/GenBank/DDBJ whole genome shotgun (WGS) entry which is preliminary data.</text>
</comment>
<dbReference type="GO" id="GO:0006633">
    <property type="term" value="P:fatty acid biosynthetic process"/>
    <property type="evidence" value="ECO:0007669"/>
    <property type="project" value="TreeGrafter"/>
</dbReference>
<feature type="active site" description="Proton donor; for dehydratase activity" evidence="3">
    <location>
        <position position="934"/>
    </location>
</feature>
<feature type="non-terminal residue" evidence="6">
    <location>
        <position position="1"/>
    </location>
</feature>
<dbReference type="Gene3D" id="3.40.366.10">
    <property type="entry name" value="Malonyl-Coenzyme A Acyl Carrier Protein, domain 2"/>
    <property type="match status" value="1"/>
</dbReference>